<gene>
    <name evidence="2" type="ORF">ALGA_3727</name>
</gene>
<dbReference type="SUPFAM" id="SSF49464">
    <property type="entry name" value="Carboxypeptidase regulatory domain-like"/>
    <property type="match status" value="1"/>
</dbReference>
<accession>A0A1Y1CNJ7</accession>
<feature type="chain" id="PRO_5013073069" description="Secretin/TonB short N-terminal domain-containing protein" evidence="1">
    <location>
        <begin position="34"/>
        <end position="526"/>
    </location>
</feature>
<evidence type="ECO:0000256" key="1">
    <source>
        <dbReference type="SAM" id="SignalP"/>
    </source>
</evidence>
<evidence type="ECO:0008006" key="4">
    <source>
        <dbReference type="Google" id="ProtNLM"/>
    </source>
</evidence>
<organism evidence="2 3">
    <name type="scientific">Labilibaculum antarcticum</name>
    <dbReference type="NCBI Taxonomy" id="1717717"/>
    <lineage>
        <taxon>Bacteria</taxon>
        <taxon>Pseudomonadati</taxon>
        <taxon>Bacteroidota</taxon>
        <taxon>Bacteroidia</taxon>
        <taxon>Marinilabiliales</taxon>
        <taxon>Marinifilaceae</taxon>
        <taxon>Labilibaculum</taxon>
    </lineage>
</organism>
<name>A0A1Y1CNJ7_9BACT</name>
<dbReference type="KEGG" id="mbas:ALGA_3727"/>
<dbReference type="AlphaFoldDB" id="A0A1Y1CNJ7"/>
<dbReference type="InterPro" id="IPR008969">
    <property type="entry name" value="CarboxyPept-like_regulatory"/>
</dbReference>
<protein>
    <recommendedName>
        <fullName evidence="4">Secretin/TonB short N-terminal domain-containing protein</fullName>
    </recommendedName>
</protein>
<dbReference type="EMBL" id="AP018042">
    <property type="protein sequence ID" value="BAX82019.1"/>
    <property type="molecule type" value="Genomic_DNA"/>
</dbReference>
<dbReference type="Proteomes" id="UP000218267">
    <property type="component" value="Chromosome"/>
</dbReference>
<evidence type="ECO:0000313" key="3">
    <source>
        <dbReference type="Proteomes" id="UP000218267"/>
    </source>
</evidence>
<reference evidence="3" key="2">
    <citation type="journal article" date="2020" name="Antonie Van Leeuwenhoek">
        <title>Labilibaculum antarcticum sp. nov., a novel facultative anaerobic, psychrotorelant bacterium isolated from marine sediment of Antarctica.</title>
        <authorList>
            <person name="Watanabe M."/>
            <person name="Kojima H."/>
            <person name="Fukui M."/>
        </authorList>
    </citation>
    <scope>NUCLEOTIDE SEQUENCE [LARGE SCALE GENOMIC DNA]</scope>
    <source>
        <strain evidence="3">SPP2</strain>
    </source>
</reference>
<dbReference type="OrthoDB" id="1489599at2"/>
<evidence type="ECO:0000313" key="2">
    <source>
        <dbReference type="EMBL" id="BAX82019.1"/>
    </source>
</evidence>
<feature type="signal peptide" evidence="1">
    <location>
        <begin position="1"/>
        <end position="33"/>
    </location>
</feature>
<dbReference type="Pfam" id="PF13715">
    <property type="entry name" value="CarbopepD_reg_2"/>
    <property type="match status" value="1"/>
</dbReference>
<reference evidence="2 3" key="1">
    <citation type="journal article" date="2018" name="Mar. Genomics">
        <title>Complete genome sequence of Marinifilaceae bacterium strain SPP2, isolated from the Antarctic marine sediment.</title>
        <authorList>
            <person name="Watanabe M."/>
            <person name="Kojima H."/>
            <person name="Fukui M."/>
        </authorList>
    </citation>
    <scope>NUCLEOTIDE SEQUENCE [LARGE SCALE GENOMIC DNA]</scope>
    <source>
        <strain evidence="2 3">SPP2</strain>
    </source>
</reference>
<proteinExistence type="predicted"/>
<dbReference type="RefSeq" id="WP_096431965.1">
    <property type="nucleotide sequence ID" value="NZ_AP018042.1"/>
</dbReference>
<keyword evidence="3" id="KW-1185">Reference proteome</keyword>
<keyword evidence="1" id="KW-0732">Signal</keyword>
<sequence length="526" mass="60409">MKSRKTYQKTVRSKLSYALLVLLICFAQSTLSAQESLLQNKISIDITELSINDALDSLAAKNNCYFTYNSDLFTNNEKLSLKANDIEFEVLLRKIIQDTSLTFQVVNRHIIIVPALYRTNEPVTSSIIPYISYRNISGKVTNQSAKMSLPYASIGIRGKHVGTISNQDGEFALTLSSENSKDTLVVSYVGFKNFEIPVSEILNNQLEIQLKEDFISLQEVVIRNNDPRSILKAAINRIDINYPQNAANLTSFYRESVLKNNKYMIYLESVLDIYKNPYSENELTDKVKIFKSRKIYDVSRLDTISFRLKGGIQGCLMLDIVQNPPEFLNPEFIHLYNYHLSDISTFNNRTVYIIEFQPKPNLNMPLLEGKLIVETRSLAIIGAEFGYNKDRLPELTNQFISKANAKTKVRALHIQYAVNYRNINGKYFLNHTLGNLKFKVKNKKKFFSQTFSTSFEMATTKLDTINVRRFKHRETIVPTTILSTENLTYDNHFWGNQTFIKPEDNIKEAIKRISTSMQQVALDTTK</sequence>